<dbReference type="Proteomes" id="UP000391834">
    <property type="component" value="Unassembled WGS sequence"/>
</dbReference>
<proteinExistence type="predicted"/>
<dbReference type="EMBL" id="BLAX01000001">
    <property type="protein sequence ID" value="GET34952.1"/>
    <property type="molecule type" value="Genomic_DNA"/>
</dbReference>
<dbReference type="RefSeq" id="WP_025865222.1">
    <property type="nucleotide sequence ID" value="NZ_BLAX01000001.1"/>
</dbReference>
<organism evidence="1 2">
    <name type="scientific">Prolixibacter bellariivorans</name>
    <dbReference type="NCBI Taxonomy" id="314319"/>
    <lineage>
        <taxon>Bacteria</taxon>
        <taxon>Pseudomonadati</taxon>
        <taxon>Bacteroidota</taxon>
        <taxon>Bacteroidia</taxon>
        <taxon>Marinilabiliales</taxon>
        <taxon>Prolixibacteraceae</taxon>
        <taxon>Prolixibacter</taxon>
    </lineage>
</organism>
<keyword evidence="2" id="KW-1185">Reference proteome</keyword>
<protein>
    <submittedName>
        <fullName evidence="1">Uncharacterized protein</fullName>
    </submittedName>
</protein>
<gene>
    <name evidence="1" type="ORF">PbJCM13498_38150</name>
</gene>
<accession>A0A5M4B477</accession>
<dbReference type="OrthoDB" id="815717at2"/>
<comment type="caution">
    <text evidence="1">The sequence shown here is derived from an EMBL/GenBank/DDBJ whole genome shotgun (WGS) entry which is preliminary data.</text>
</comment>
<dbReference type="AlphaFoldDB" id="A0A5M4B477"/>
<sequence length="414" mass="47370">MKTAKIVKSLSFLILITFLSLTTYSQQNFIPGYIVTLQGDTLKGSIDYRNWDENPNKIAFKQDNEPSIHKYTPLDIKSFQVSDEIYVSAIVKASVNSRIISNLSDESNLEAKVDTTFLQTLVQGDKSLYHYKNRLGINNFYIKYHNKYILLIYNVYKLHSENKIYRDKRYVGQLAFYFNNAPSIKELAPHTDYTKSSLSQLFLTYYKQNSQTTKFNKKVDNGTVEFGIVAGTTITMAEFSGGDLFDYLTRVHIPKSVNPTAGLYLNYVIPRGQGKLSIYNELIYCSYKAVAEYNSSINATRTNSELGFGYLSMNNMVRFKYPISRCFVFINGGITTGLKISETNQKIVTSTYKNTKEKALDEVRKLEFGYIGGVGLKYHRYSLEARYKRTGGSSPYVFLNSPVGQYFFVLGYRF</sequence>
<reference evidence="1 2" key="1">
    <citation type="submission" date="2019-10" db="EMBL/GenBank/DDBJ databases">
        <title>Prolixibacter strains distinguished by the presence of nitrate reductase genes were adept at nitrate-dependent anaerobic corrosion of metallic iron and carbon steel.</title>
        <authorList>
            <person name="Iino T."/>
            <person name="Shono N."/>
            <person name="Ito K."/>
            <person name="Nakamura R."/>
            <person name="Sueoka K."/>
            <person name="Harayama S."/>
            <person name="Ohkuma M."/>
        </authorList>
    </citation>
    <scope>NUCLEOTIDE SEQUENCE [LARGE SCALE GENOMIC DNA]</scope>
    <source>
        <strain evidence="1 2">JCM 13498</strain>
    </source>
</reference>
<evidence type="ECO:0000313" key="1">
    <source>
        <dbReference type="EMBL" id="GET34952.1"/>
    </source>
</evidence>
<evidence type="ECO:0000313" key="2">
    <source>
        <dbReference type="Proteomes" id="UP000391834"/>
    </source>
</evidence>
<name>A0A5M4B477_9BACT</name>